<reference evidence="1" key="1">
    <citation type="submission" date="2009-12" db="EMBL/GenBank/DDBJ databases">
        <authorList>
            <person name="Weinstock G."/>
            <person name="Sodergren E."/>
            <person name="Clifton S."/>
            <person name="Fulton L."/>
            <person name="Fulton B."/>
            <person name="Courtney L."/>
            <person name="Fronick C."/>
            <person name="Harrison M."/>
            <person name="Strong C."/>
            <person name="Farmer C."/>
            <person name="Delahaunty K."/>
            <person name="Markovic C."/>
            <person name="Hall O."/>
            <person name="Minx P."/>
            <person name="Tomlinson C."/>
            <person name="Mitreva M."/>
            <person name="Nelson J."/>
            <person name="Hou S."/>
            <person name="Wollam A."/>
            <person name="Pepin K.H."/>
            <person name="Johnson M."/>
            <person name="Bhonagiri V."/>
            <person name="Nash W.E."/>
            <person name="Warren W."/>
            <person name="Chinwalla A."/>
            <person name="Mardis E.R."/>
            <person name="Wilson R.K."/>
        </authorList>
    </citation>
    <scope>NUCLEOTIDE SEQUENCE [LARGE SCALE GENOMIC DNA]</scope>
    <source>
        <strain evidence="1">DSM 4541</strain>
    </source>
</reference>
<dbReference type="Proteomes" id="UP000005512">
    <property type="component" value="Unassembled WGS sequence"/>
</dbReference>
<gene>
    <name evidence="1" type="ORF">PROVRUST_06747</name>
</gene>
<evidence type="ECO:0000313" key="2">
    <source>
        <dbReference type="Proteomes" id="UP000005512"/>
    </source>
</evidence>
<comment type="caution">
    <text evidence="1">The sequence shown here is derived from an EMBL/GenBank/DDBJ whole genome shotgun (WGS) entry which is preliminary data.</text>
</comment>
<proteinExistence type="predicted"/>
<dbReference type="HOGENOM" id="CLU_3220684_0_0_6"/>
<protein>
    <submittedName>
        <fullName evidence="1">Uncharacterized protein</fullName>
    </submittedName>
</protein>
<name>D1P377_9GAMM</name>
<accession>D1P377</accession>
<dbReference type="STRING" id="500637.PROVRUST_06747"/>
<sequence>MKNLSRRDNNGNKSHLNIFFIIDHFVVCNMKIRQGNYNWLMDFS</sequence>
<dbReference type="EMBL" id="ABXV02000027">
    <property type="protein sequence ID" value="EFB71993.1"/>
    <property type="molecule type" value="Genomic_DNA"/>
</dbReference>
<organism evidence="1 2">
    <name type="scientific">Providencia rustigianii DSM 4541</name>
    <dbReference type="NCBI Taxonomy" id="500637"/>
    <lineage>
        <taxon>Bacteria</taxon>
        <taxon>Pseudomonadati</taxon>
        <taxon>Pseudomonadota</taxon>
        <taxon>Gammaproteobacteria</taxon>
        <taxon>Enterobacterales</taxon>
        <taxon>Morganellaceae</taxon>
        <taxon>Providencia</taxon>
    </lineage>
</organism>
<keyword evidence="2" id="KW-1185">Reference proteome</keyword>
<evidence type="ECO:0000313" key="1">
    <source>
        <dbReference type="EMBL" id="EFB71993.1"/>
    </source>
</evidence>
<dbReference type="AlphaFoldDB" id="D1P377"/>